<evidence type="ECO:0000313" key="3">
    <source>
        <dbReference type="EMBL" id="CAI2370072.1"/>
    </source>
</evidence>
<evidence type="ECO:0000313" key="4">
    <source>
        <dbReference type="Proteomes" id="UP001295684"/>
    </source>
</evidence>
<gene>
    <name evidence="3" type="ORF">ECRASSUSDP1_LOCUS11380</name>
</gene>
<evidence type="ECO:0000256" key="1">
    <source>
        <dbReference type="SAM" id="Coils"/>
    </source>
</evidence>
<evidence type="ECO:0000256" key="2">
    <source>
        <dbReference type="SAM" id="MobiDB-lite"/>
    </source>
</evidence>
<protein>
    <submittedName>
        <fullName evidence="3">Uncharacterized protein</fullName>
    </submittedName>
</protein>
<dbReference type="Proteomes" id="UP001295684">
    <property type="component" value="Unassembled WGS sequence"/>
</dbReference>
<comment type="caution">
    <text evidence="3">The sequence shown here is derived from an EMBL/GenBank/DDBJ whole genome shotgun (WGS) entry which is preliminary data.</text>
</comment>
<feature type="compositionally biased region" description="Basic residues" evidence="2">
    <location>
        <begin position="247"/>
        <end position="256"/>
    </location>
</feature>
<dbReference type="EMBL" id="CAMPGE010011235">
    <property type="protein sequence ID" value="CAI2370072.1"/>
    <property type="molecule type" value="Genomic_DNA"/>
</dbReference>
<keyword evidence="1" id="KW-0175">Coiled coil</keyword>
<name>A0AAD1UNK3_EUPCR</name>
<feature type="region of interest" description="Disordered" evidence="2">
    <location>
        <begin position="239"/>
        <end position="261"/>
    </location>
</feature>
<sequence>MDPERQRKRSCVKIRGSVVSLDTERKGKTPDKRDNSKEMCKRSKMLVSIFENARNRNSQMSINKSQGYFSNKESIFEPIQGIKTRYLSSKQIRTKKQPLNISLISEKKADLKKTIKFYQDKIKDERNEESKAELNLSRILRKHDYGTTTEVMKSMAEVIHYNRKLLRQKIMELSYPSTIRKSKDKDFEKDFDQVRDFFKQVPEKSLIREEKQNAIKAVKRIRDYQLKVSRSVESLIPRKNLASVPRKNQRSSRPKHRAEEKITDTKFSMDKAKQLLIDNVDHSFKTSIPLSQPYKFSIPTKNTMKENRKEAPISRMKSLRNVPRTPRDTSELACHKIPFQRTNKRYFEKDSVFPQKERKLIQKLIAERRTDCLFVQRRYPQRQFQ</sequence>
<proteinExistence type="predicted"/>
<dbReference type="AlphaFoldDB" id="A0AAD1UNK3"/>
<keyword evidence="4" id="KW-1185">Reference proteome</keyword>
<reference evidence="3" key="1">
    <citation type="submission" date="2023-07" db="EMBL/GenBank/DDBJ databases">
        <authorList>
            <consortium name="AG Swart"/>
            <person name="Singh M."/>
            <person name="Singh A."/>
            <person name="Seah K."/>
            <person name="Emmerich C."/>
        </authorList>
    </citation>
    <scope>NUCLEOTIDE SEQUENCE</scope>
    <source>
        <strain evidence="3">DP1</strain>
    </source>
</reference>
<accession>A0AAD1UNK3</accession>
<feature type="coiled-coil region" evidence="1">
    <location>
        <begin position="108"/>
        <end position="142"/>
    </location>
</feature>
<organism evidence="3 4">
    <name type="scientific">Euplotes crassus</name>
    <dbReference type="NCBI Taxonomy" id="5936"/>
    <lineage>
        <taxon>Eukaryota</taxon>
        <taxon>Sar</taxon>
        <taxon>Alveolata</taxon>
        <taxon>Ciliophora</taxon>
        <taxon>Intramacronucleata</taxon>
        <taxon>Spirotrichea</taxon>
        <taxon>Hypotrichia</taxon>
        <taxon>Euplotida</taxon>
        <taxon>Euplotidae</taxon>
        <taxon>Moneuplotes</taxon>
    </lineage>
</organism>